<reference evidence="5 6" key="1">
    <citation type="submission" date="2011-08" db="EMBL/GenBank/DDBJ databases">
        <title>The Genome Sequence of Clostridium citroniae WAL-17108.</title>
        <authorList>
            <consortium name="The Broad Institute Genome Sequencing Platform"/>
            <person name="Earl A."/>
            <person name="Ward D."/>
            <person name="Feldgarden M."/>
            <person name="Gevers D."/>
            <person name="Finegold S.M."/>
            <person name="Summanen P.H."/>
            <person name="Molitoris D.R."/>
            <person name="Vaisanen M.L."/>
            <person name="Daigneault M."/>
            <person name="Allen-Vercoe E."/>
            <person name="Young S.K."/>
            <person name="Zeng Q."/>
            <person name="Gargeya S."/>
            <person name="Fitzgerald M."/>
            <person name="Haas B."/>
            <person name="Abouelleil A."/>
            <person name="Alvarado L."/>
            <person name="Arachchi H.M."/>
            <person name="Berlin A."/>
            <person name="Brown A."/>
            <person name="Chapman S.B."/>
            <person name="Chen Z."/>
            <person name="Dunbar C."/>
            <person name="Freedman E."/>
            <person name="Gearin G."/>
            <person name="Gellesch M."/>
            <person name="Goldberg J."/>
            <person name="Griggs A."/>
            <person name="Gujja S."/>
            <person name="Heiman D."/>
            <person name="Howarth C."/>
            <person name="Larson L."/>
            <person name="Lui A."/>
            <person name="MacDonald P.J.P."/>
            <person name="Montmayeur A."/>
            <person name="Murphy C."/>
            <person name="Neiman D."/>
            <person name="Pearson M."/>
            <person name="Priest M."/>
            <person name="Roberts A."/>
            <person name="Saif S."/>
            <person name="Shea T."/>
            <person name="Shenoy N."/>
            <person name="Sisk P."/>
            <person name="Stolte C."/>
            <person name="Sykes S."/>
            <person name="Wortman J."/>
            <person name="Nusbaum C."/>
            <person name="Birren B."/>
        </authorList>
    </citation>
    <scope>NUCLEOTIDE SEQUENCE [LARGE SCALE GENOMIC DNA]</scope>
    <source>
        <strain evidence="5 6">WAL-17108</strain>
    </source>
</reference>
<dbReference type="RefSeq" id="WP_007865175.1">
    <property type="nucleotide sequence ID" value="NZ_JH376424.1"/>
</dbReference>
<proteinExistence type="predicted"/>
<dbReference type="PATRIC" id="fig|742733.3.peg.3924"/>
<dbReference type="EMBL" id="ADLJ01000029">
    <property type="protein sequence ID" value="EHE97676.1"/>
    <property type="molecule type" value="Genomic_DNA"/>
</dbReference>
<dbReference type="eggNOG" id="COG0250">
    <property type="taxonomic scope" value="Bacteria"/>
</dbReference>
<organism evidence="5 6">
    <name type="scientific">[Clostridium] citroniae WAL-17108</name>
    <dbReference type="NCBI Taxonomy" id="742733"/>
    <lineage>
        <taxon>Bacteria</taxon>
        <taxon>Bacillati</taxon>
        <taxon>Bacillota</taxon>
        <taxon>Clostridia</taxon>
        <taxon>Lachnospirales</taxon>
        <taxon>Lachnospiraceae</taxon>
        <taxon>Enterocloster</taxon>
    </lineage>
</organism>
<dbReference type="Gene3D" id="3.30.70.940">
    <property type="entry name" value="NusG, N-terminal domain"/>
    <property type="match status" value="1"/>
</dbReference>
<keyword evidence="2" id="KW-0805">Transcription regulation</keyword>
<dbReference type="GO" id="GO:0006354">
    <property type="term" value="P:DNA-templated transcription elongation"/>
    <property type="evidence" value="ECO:0007669"/>
    <property type="project" value="InterPro"/>
</dbReference>
<keyword evidence="1" id="KW-0889">Transcription antitermination</keyword>
<comment type="caution">
    <text evidence="5">The sequence shown here is derived from an EMBL/GenBank/DDBJ whole genome shotgun (WGS) entry which is preliminary data.</text>
</comment>
<dbReference type="PANTHER" id="PTHR30265:SF4">
    <property type="entry name" value="KOW MOTIF FAMILY PROTEIN, EXPRESSED"/>
    <property type="match status" value="1"/>
</dbReference>
<dbReference type="InterPro" id="IPR014722">
    <property type="entry name" value="Rib_uL2_dom2"/>
</dbReference>
<sequence length="176" mass="20551">MENWYAVQVRTGREEITAQLCTKLVEKDVIIECFIPKCERMKRYLGEWHIEQHAMFPGYIFIITKQIEMLFLELKKIPELTKILGSGTEFIPLKDSEEELLLHIGGEEHLAKMSQGYIVGDKVIITSGPMKDMGGYIKYINRHKRLAVVRVNMFAGDHDVTMSLEIVRRLNEYREF</sequence>
<dbReference type="CDD" id="cd06091">
    <property type="entry name" value="KOW_NusG"/>
    <property type="match status" value="1"/>
</dbReference>
<dbReference type="NCBIfam" id="NF033641">
    <property type="entry name" value="antiterm_LoaP"/>
    <property type="match status" value="1"/>
</dbReference>
<dbReference type="InterPro" id="IPR036735">
    <property type="entry name" value="NGN_dom_sf"/>
</dbReference>
<dbReference type="InterPro" id="IPR008991">
    <property type="entry name" value="Translation_prot_SH3-like_sf"/>
</dbReference>
<dbReference type="InterPro" id="IPR047663">
    <property type="entry name" value="Transcription_antiterm_LoaP"/>
</dbReference>
<dbReference type="Pfam" id="PF02357">
    <property type="entry name" value="NusG"/>
    <property type="match status" value="1"/>
</dbReference>
<dbReference type="PANTHER" id="PTHR30265">
    <property type="entry name" value="RHO-INTERACTING TRANSCRIPTION TERMINATION FACTOR NUSG"/>
    <property type="match status" value="1"/>
</dbReference>
<dbReference type="InterPro" id="IPR043425">
    <property type="entry name" value="NusG-like"/>
</dbReference>
<dbReference type="SUPFAM" id="SSF50104">
    <property type="entry name" value="Translation proteins SH3-like domain"/>
    <property type="match status" value="1"/>
</dbReference>
<feature type="domain" description="NusG-like N-terminal" evidence="4">
    <location>
        <begin position="3"/>
        <end position="99"/>
    </location>
</feature>
<evidence type="ECO:0000256" key="1">
    <source>
        <dbReference type="ARBA" id="ARBA00022814"/>
    </source>
</evidence>
<evidence type="ECO:0000259" key="4">
    <source>
        <dbReference type="Pfam" id="PF02357"/>
    </source>
</evidence>
<evidence type="ECO:0000313" key="6">
    <source>
        <dbReference type="Proteomes" id="UP000003763"/>
    </source>
</evidence>
<dbReference type="SUPFAM" id="SSF82679">
    <property type="entry name" value="N-utilization substance G protein NusG, N-terminal domain"/>
    <property type="match status" value="1"/>
</dbReference>
<accession>G5HMG8</accession>
<keyword evidence="3" id="KW-0804">Transcription</keyword>
<dbReference type="InterPro" id="IPR006645">
    <property type="entry name" value="NGN-like_dom"/>
</dbReference>
<dbReference type="Gene3D" id="2.30.30.30">
    <property type="match status" value="1"/>
</dbReference>
<dbReference type="Proteomes" id="UP000003763">
    <property type="component" value="Unassembled WGS sequence"/>
</dbReference>
<dbReference type="CDD" id="cd09889">
    <property type="entry name" value="NGN_Bact_2"/>
    <property type="match status" value="1"/>
</dbReference>
<protein>
    <recommendedName>
        <fullName evidence="4">NusG-like N-terminal domain-containing protein</fullName>
    </recommendedName>
</protein>
<evidence type="ECO:0000256" key="3">
    <source>
        <dbReference type="ARBA" id="ARBA00023163"/>
    </source>
</evidence>
<gene>
    <name evidence="5" type="ORF">HMPREF9469_03780</name>
</gene>
<dbReference type="HOGENOM" id="CLU_067287_2_0_9"/>
<dbReference type="AlphaFoldDB" id="G5HMG8"/>
<evidence type="ECO:0000313" key="5">
    <source>
        <dbReference type="EMBL" id="EHE97676.1"/>
    </source>
</evidence>
<name>G5HMG8_9FIRM</name>
<dbReference type="GO" id="GO:0031564">
    <property type="term" value="P:transcription antitermination"/>
    <property type="evidence" value="ECO:0007669"/>
    <property type="project" value="UniProtKB-KW"/>
</dbReference>
<evidence type="ECO:0000256" key="2">
    <source>
        <dbReference type="ARBA" id="ARBA00023015"/>
    </source>
</evidence>